<keyword evidence="2" id="KW-1133">Transmembrane helix</keyword>
<dbReference type="InterPro" id="IPR013656">
    <property type="entry name" value="PAS_4"/>
</dbReference>
<evidence type="ECO:0000256" key="2">
    <source>
        <dbReference type="SAM" id="Phobius"/>
    </source>
</evidence>
<keyword evidence="2" id="KW-0812">Transmembrane</keyword>
<dbReference type="Pfam" id="PF13185">
    <property type="entry name" value="GAF_2"/>
    <property type="match status" value="1"/>
</dbReference>
<keyword evidence="1" id="KW-0175">Coiled coil</keyword>
<dbReference type="InterPro" id="IPR035965">
    <property type="entry name" value="PAS-like_dom_sf"/>
</dbReference>
<evidence type="ECO:0000259" key="3">
    <source>
        <dbReference type="PROSITE" id="PS50113"/>
    </source>
</evidence>
<name>A0AAP2DA35_9BACT</name>
<dbReference type="SUPFAM" id="SSF55785">
    <property type="entry name" value="PYP-like sensor domain (PAS domain)"/>
    <property type="match status" value="1"/>
</dbReference>
<dbReference type="CDD" id="cd00130">
    <property type="entry name" value="PAS"/>
    <property type="match status" value="1"/>
</dbReference>
<dbReference type="NCBIfam" id="TIGR00229">
    <property type="entry name" value="sensory_box"/>
    <property type="match status" value="1"/>
</dbReference>
<dbReference type="InterPro" id="IPR029016">
    <property type="entry name" value="GAF-like_dom_sf"/>
</dbReference>
<dbReference type="RefSeq" id="WP_254091455.1">
    <property type="nucleotide sequence ID" value="NZ_JAHESC010000024.1"/>
</dbReference>
<dbReference type="SMART" id="SM00086">
    <property type="entry name" value="PAC"/>
    <property type="match status" value="1"/>
</dbReference>
<dbReference type="Gene3D" id="3.30.450.20">
    <property type="entry name" value="PAS domain"/>
    <property type="match status" value="1"/>
</dbReference>
<dbReference type="InterPro" id="IPR000014">
    <property type="entry name" value="PAS"/>
</dbReference>
<dbReference type="PROSITE" id="PS50113">
    <property type="entry name" value="PAC"/>
    <property type="match status" value="1"/>
</dbReference>
<proteinExistence type="predicted"/>
<evidence type="ECO:0000313" key="5">
    <source>
        <dbReference type="Proteomes" id="UP001319180"/>
    </source>
</evidence>
<dbReference type="InterPro" id="IPR001610">
    <property type="entry name" value="PAC"/>
</dbReference>
<dbReference type="SMART" id="SM00065">
    <property type="entry name" value="GAF"/>
    <property type="match status" value="2"/>
</dbReference>
<evidence type="ECO:0000256" key="1">
    <source>
        <dbReference type="SAM" id="Coils"/>
    </source>
</evidence>
<accession>A0AAP2DA35</accession>
<keyword evidence="2" id="KW-0472">Membrane</keyword>
<evidence type="ECO:0000313" key="4">
    <source>
        <dbReference type="EMBL" id="MBT1688228.1"/>
    </source>
</evidence>
<dbReference type="Gene3D" id="3.30.450.40">
    <property type="match status" value="2"/>
</dbReference>
<dbReference type="SUPFAM" id="SSF55781">
    <property type="entry name" value="GAF domain-like"/>
    <property type="match status" value="2"/>
</dbReference>
<organism evidence="4 5">
    <name type="scientific">Dawidia soli</name>
    <dbReference type="NCBI Taxonomy" id="2782352"/>
    <lineage>
        <taxon>Bacteria</taxon>
        <taxon>Pseudomonadati</taxon>
        <taxon>Bacteroidota</taxon>
        <taxon>Cytophagia</taxon>
        <taxon>Cytophagales</taxon>
        <taxon>Chryseotaleaceae</taxon>
        <taxon>Dawidia</taxon>
    </lineage>
</organism>
<feature type="domain" description="PAC" evidence="3">
    <location>
        <begin position="763"/>
        <end position="815"/>
    </location>
</feature>
<dbReference type="EMBL" id="JAHESC010000024">
    <property type="protein sequence ID" value="MBT1688228.1"/>
    <property type="molecule type" value="Genomic_DNA"/>
</dbReference>
<dbReference type="Pfam" id="PF01590">
    <property type="entry name" value="GAF"/>
    <property type="match status" value="1"/>
</dbReference>
<protein>
    <submittedName>
        <fullName evidence="4">GAF domain-containing protein</fullName>
    </submittedName>
</protein>
<dbReference type="Proteomes" id="UP001319180">
    <property type="component" value="Unassembled WGS sequence"/>
</dbReference>
<sequence length="831" mass="93605">MKNRALKYSVGFAVAGVLITLLIAYVERDTINTYQRNLPYISLGDNLKNRVTKAHLWFEELLAGDATINYEKDVHKAFVSSRDILQGAYDGQETELGSFENHDDEDTKVILKEGIIILENLMAAAQERVNHKPQAAAPVQTDSTGAIIETPPVADTQGAALDEKFDREYESFQSKMDQLITHVNKNVKSDASYINTLAWISIPLVGFGILGLCLLLYKLQRGSDAMMDENAVRLAQQRQSKDAVTTFIEAISSGNYNVELELNDGDNLGTTMVSMRDKLRRNAEEDRRRNWSNTGIAQVGEILRATNVSTTELYDNIIKFVVKYTKSNQGGLFVLNEENEHDKYLELVACYAFERKKYLHKKVGIGEGLVGQSYLEGQKIYLLEVPEEYVSITSGLGGANPNALLLMPLKVNEQIYGVLELATFGKYEEFEIGLVEKLAETIASTISTVRINESTRELLEKTQQQAEEMRAQEEEMRQNMEELEATQEEMRRKEKHIQNMLDGEKHRNEISQKNRRAQMELTKNSDVQSGNWNAAIEKITATIANQIHVSRCGIWAFNNTRNKLTSEKLYTASNRGFSVGAEWLAKDYPGFFEAITGEEVLAVKDAASHAATRELYTGYLRPNGIASVLNVPFFNEGRIAGIISCEQQGDAKEWTEEDIEFLKSCSDLVTVAYNTMKINTMVEEMQVAQQTLQAVIDNIPRAVFWKDKDLRFQGANRIFAQVAGVRSPRELVGLTDFDMPWKDHAEAYRKDDLAVMESRKSRLDQEERNVNSAGNESWVLTSKVVVTNQHGEVTGVLGMFEDITDRKHREADTQTKLQELEALKKTLGAKG</sequence>
<feature type="transmembrane region" description="Helical" evidence="2">
    <location>
        <begin position="197"/>
        <end position="217"/>
    </location>
</feature>
<gene>
    <name evidence="4" type="ORF">KK078_16780</name>
</gene>
<dbReference type="Pfam" id="PF08448">
    <property type="entry name" value="PAS_4"/>
    <property type="match status" value="1"/>
</dbReference>
<feature type="coiled-coil region" evidence="1">
    <location>
        <begin position="452"/>
        <end position="503"/>
    </location>
</feature>
<dbReference type="AlphaFoldDB" id="A0AAP2DA35"/>
<comment type="caution">
    <text evidence="4">The sequence shown here is derived from an EMBL/GenBank/DDBJ whole genome shotgun (WGS) entry which is preliminary data.</text>
</comment>
<dbReference type="InterPro" id="IPR003018">
    <property type="entry name" value="GAF"/>
</dbReference>
<dbReference type="InterPro" id="IPR000700">
    <property type="entry name" value="PAS-assoc_C"/>
</dbReference>
<reference evidence="4 5" key="1">
    <citation type="submission" date="2021-05" db="EMBL/GenBank/DDBJ databases">
        <title>A Polyphasic approach of four new species of the genus Ohtaekwangia: Ohtaekwangia histidinii sp. nov., Ohtaekwangia cretensis sp. nov., Ohtaekwangia indiensis sp. nov., Ohtaekwangia reichenbachii sp. nov. from diverse environment.</title>
        <authorList>
            <person name="Octaviana S."/>
        </authorList>
    </citation>
    <scope>NUCLEOTIDE SEQUENCE [LARGE SCALE GENOMIC DNA]</scope>
    <source>
        <strain evidence="4 5">PWU37</strain>
    </source>
</reference>
<keyword evidence="5" id="KW-1185">Reference proteome</keyword>